<dbReference type="AlphaFoldDB" id="A0AAV2YK27"/>
<proteinExistence type="predicted"/>
<gene>
    <name evidence="1" type="ORF">N0F65_010197</name>
</gene>
<dbReference type="Proteomes" id="UP001146120">
    <property type="component" value="Unassembled WGS sequence"/>
</dbReference>
<evidence type="ECO:0000313" key="1">
    <source>
        <dbReference type="EMBL" id="DAZ93702.1"/>
    </source>
</evidence>
<protein>
    <submittedName>
        <fullName evidence="1">Uncharacterized protein</fullName>
    </submittedName>
</protein>
<sequence length="51" mass="5843">MTAAFLEPCPERVRPDKTPFEVFTGAQPNLEHLRVFGSRGYVYIDKSKQSK</sequence>
<accession>A0AAV2YK27</accession>
<dbReference type="EMBL" id="DAKRPA010000297">
    <property type="protein sequence ID" value="DAZ93702.1"/>
    <property type="molecule type" value="Genomic_DNA"/>
</dbReference>
<reference evidence="1" key="1">
    <citation type="submission" date="2022-11" db="EMBL/GenBank/DDBJ databases">
        <authorList>
            <person name="Morgan W.R."/>
            <person name="Tartar A."/>
        </authorList>
    </citation>
    <scope>NUCLEOTIDE SEQUENCE</scope>
    <source>
        <strain evidence="1">ARSEF 373</strain>
    </source>
</reference>
<keyword evidence="2" id="KW-1185">Reference proteome</keyword>
<comment type="caution">
    <text evidence="1">The sequence shown here is derived from an EMBL/GenBank/DDBJ whole genome shotgun (WGS) entry which is preliminary data.</text>
</comment>
<organism evidence="1 2">
    <name type="scientific">Lagenidium giganteum</name>
    <dbReference type="NCBI Taxonomy" id="4803"/>
    <lineage>
        <taxon>Eukaryota</taxon>
        <taxon>Sar</taxon>
        <taxon>Stramenopiles</taxon>
        <taxon>Oomycota</taxon>
        <taxon>Peronosporomycetes</taxon>
        <taxon>Pythiales</taxon>
        <taxon>Pythiaceae</taxon>
    </lineage>
</organism>
<reference evidence="1" key="2">
    <citation type="journal article" date="2023" name="Microbiol Resour">
        <title>Decontamination and Annotation of the Draft Genome Sequence of the Oomycete Lagenidium giganteum ARSEF 373.</title>
        <authorList>
            <person name="Morgan W.R."/>
            <person name="Tartar A."/>
        </authorList>
    </citation>
    <scope>NUCLEOTIDE SEQUENCE</scope>
    <source>
        <strain evidence="1">ARSEF 373</strain>
    </source>
</reference>
<evidence type="ECO:0000313" key="2">
    <source>
        <dbReference type="Proteomes" id="UP001146120"/>
    </source>
</evidence>
<name>A0AAV2YK27_9STRA</name>